<protein>
    <submittedName>
        <fullName evidence="2">Altered inheritance of mitochondria protein 20</fullName>
    </submittedName>
</protein>
<keyword evidence="1" id="KW-1133">Transmembrane helix</keyword>
<keyword evidence="1" id="KW-0472">Membrane</keyword>
<name>A0A6C1DTI2_SACPS</name>
<organism evidence="2 3">
    <name type="scientific">Saccharomyces pastorianus</name>
    <name type="common">Lager yeast</name>
    <name type="synonym">Saccharomyces cerevisiae x Saccharomyces eubayanus</name>
    <dbReference type="NCBI Taxonomy" id="27292"/>
    <lineage>
        <taxon>Eukaryota</taxon>
        <taxon>Fungi</taxon>
        <taxon>Dikarya</taxon>
        <taxon>Ascomycota</taxon>
        <taxon>Saccharomycotina</taxon>
        <taxon>Saccharomycetes</taxon>
        <taxon>Saccharomycetales</taxon>
        <taxon>Saccharomycetaceae</taxon>
        <taxon>Saccharomyces</taxon>
    </lineage>
</organism>
<feature type="transmembrane region" description="Helical" evidence="1">
    <location>
        <begin position="6"/>
        <end position="27"/>
    </location>
</feature>
<dbReference type="OrthoDB" id="4061271at2759"/>
<dbReference type="AlphaFoldDB" id="A0A6C1DTI2"/>
<evidence type="ECO:0000256" key="1">
    <source>
        <dbReference type="SAM" id="Phobius"/>
    </source>
</evidence>
<evidence type="ECO:0000313" key="2">
    <source>
        <dbReference type="EMBL" id="QID80081.1"/>
    </source>
</evidence>
<reference evidence="2 3" key="1">
    <citation type="journal article" date="2019" name="BMC Genomics">
        <title>Chromosome level assembly and comparative genome analysis confirm lager-brewing yeasts originated from a single hybridization.</title>
        <authorList>
            <person name="Salazar A.N."/>
            <person name="Gorter de Vries A.R."/>
            <person name="van den Broek M."/>
            <person name="Brouwers N."/>
            <person name="de la Torre Cortes P."/>
            <person name="Kuijpers N.G.A."/>
            <person name="Daran J.G."/>
            <person name="Abeel T."/>
        </authorList>
    </citation>
    <scope>NUCLEOTIDE SEQUENCE [LARGE SCALE GENOMIC DNA]</scope>
    <source>
        <strain evidence="2 3">CBS 1483</strain>
    </source>
</reference>
<evidence type="ECO:0000313" key="3">
    <source>
        <dbReference type="Proteomes" id="UP000501346"/>
    </source>
</evidence>
<dbReference type="EMBL" id="CP048990">
    <property type="protein sequence ID" value="QID80081.1"/>
    <property type="molecule type" value="Genomic_DNA"/>
</dbReference>
<keyword evidence="1" id="KW-0812">Transmembrane</keyword>
<keyword evidence="3" id="KW-1185">Reference proteome</keyword>
<proteinExistence type="predicted"/>
<sequence>MGNASAAVGTAVGIPIAVGVIIALIFWCKLQRRYKKEEIRDADLEKMVMEEVAVSVYDGFKAEINSSSEASTINEKEANQDLKPCQEKTAKAGYTPAYRRQLNASMGTLRPKKQSTAYINVPVIFSGEKVNYGMVRDPSYSFMYPLTLSRKETSSLRSASTSNLSSSTENTALHEEIKLDDPYENDFTNYTVNKREFIDSLRPR</sequence>
<gene>
    <name evidence="2" type="primary">AIM20_1</name>
    <name evidence="2" type="ORF">GRS66_002386</name>
</gene>
<accession>A0A6C1DTI2</accession>
<dbReference type="Proteomes" id="UP000501346">
    <property type="component" value="Chromosome ScIX"/>
</dbReference>